<organism evidence="2 3">
    <name type="scientific">Astatotilapia calliptera</name>
    <name type="common">Eastern happy</name>
    <name type="synonym">Chromis callipterus</name>
    <dbReference type="NCBI Taxonomy" id="8154"/>
    <lineage>
        <taxon>Eukaryota</taxon>
        <taxon>Metazoa</taxon>
        <taxon>Chordata</taxon>
        <taxon>Craniata</taxon>
        <taxon>Vertebrata</taxon>
        <taxon>Euteleostomi</taxon>
        <taxon>Actinopterygii</taxon>
        <taxon>Neopterygii</taxon>
        <taxon>Teleostei</taxon>
        <taxon>Neoteleostei</taxon>
        <taxon>Acanthomorphata</taxon>
        <taxon>Ovalentaria</taxon>
        <taxon>Cichlomorphae</taxon>
        <taxon>Cichliformes</taxon>
        <taxon>Cichlidae</taxon>
        <taxon>African cichlids</taxon>
        <taxon>Pseudocrenilabrinae</taxon>
        <taxon>Haplochromini</taxon>
        <taxon>Astatotilapia</taxon>
    </lineage>
</organism>
<reference evidence="2" key="4">
    <citation type="submission" date="2025-09" db="UniProtKB">
        <authorList>
            <consortium name="Ensembl"/>
        </authorList>
    </citation>
    <scope>IDENTIFICATION</scope>
</reference>
<sequence length="532" mass="60251">MTKEKVDEIHRAVTKFIVKDLHPFSTVESPSFREMSSALNPRYQPPSRDALSNTLIPAWYCVEKSNLIQNLAQVNKVAITCDGWTSIAQDHFLTVTVHYIYKGKMKQNVLSTEAVYESQTGPVVAKEISSVVEQFHLGGKIIAATVDNACNMDVALKKLDFLKVGCFAHTLNLAAQKVYDIPAVSSWCAKIRSVVVWLKRSSLSKTVLREKQRILNLPEHNVILDVKTRWNSLFLMVERFMEQFDAIQVAALDQRLRKPMEKDKLERFTHTDLIKAEEFIKCMQVLYTSTMCVSSDKSPTCSQIIPILAKLEAHFSRCDEDSVFTSSIKEKVWGSLQKRYQDENLQKFLKEATMMDPRFKGRLAGEAATDIWDRLEKAAVANATVAVAQPPTEDPKAHSEVDDADMDKPEKYLSKVQKSPLEKLFEDEDRELQQAASQVGRVPSITEQVHKELQIYKRLPGITSGQDPVAWWWSKRDTLPNLSALSEKYLCVPASSTPSESVFFCAGHAISQERCRIAPEKANMIIFLQKNC</sequence>
<evidence type="ECO:0000313" key="2">
    <source>
        <dbReference type="Ensembl" id="ENSACLP00000071280.1"/>
    </source>
</evidence>
<dbReference type="PANTHER" id="PTHR46481:SF9">
    <property type="entry name" value="ZINC FINGER BED DOMAIN-CONTAINING PROTEIN 1-LIKE"/>
    <property type="match status" value="1"/>
</dbReference>
<protein>
    <recommendedName>
        <fullName evidence="1">HAT C-terminal dimerisation domain-containing protein</fullName>
    </recommendedName>
</protein>
<reference evidence="3" key="2">
    <citation type="submission" date="2023-03" db="EMBL/GenBank/DDBJ databases">
        <authorList>
            <consortium name="Wellcome Sanger Institute Data Sharing"/>
        </authorList>
    </citation>
    <scope>NUCLEOTIDE SEQUENCE [LARGE SCALE GENOMIC DNA]</scope>
</reference>
<evidence type="ECO:0000313" key="3">
    <source>
        <dbReference type="Proteomes" id="UP000265100"/>
    </source>
</evidence>
<dbReference type="PANTHER" id="PTHR46481">
    <property type="entry name" value="ZINC FINGER BED DOMAIN-CONTAINING PROTEIN 4"/>
    <property type="match status" value="1"/>
</dbReference>
<dbReference type="Proteomes" id="UP000265100">
    <property type="component" value="Chromosome 15"/>
</dbReference>
<name>A0AAX7UQC1_ASTCA</name>
<dbReference type="GO" id="GO:0046983">
    <property type="term" value="F:protein dimerization activity"/>
    <property type="evidence" value="ECO:0007669"/>
    <property type="project" value="InterPro"/>
</dbReference>
<dbReference type="InterPro" id="IPR052035">
    <property type="entry name" value="ZnF_BED_domain_contain"/>
</dbReference>
<dbReference type="SUPFAM" id="SSF53098">
    <property type="entry name" value="Ribonuclease H-like"/>
    <property type="match status" value="1"/>
</dbReference>
<keyword evidence="3" id="KW-1185">Reference proteome</keyword>
<proteinExistence type="predicted"/>
<dbReference type="GeneTree" id="ENSGT00940000158431"/>
<dbReference type="InterPro" id="IPR008906">
    <property type="entry name" value="HATC_C_dom"/>
</dbReference>
<dbReference type="Ensembl" id="ENSACLT00000087625.1">
    <property type="protein sequence ID" value="ENSACLP00000071280.1"/>
    <property type="gene ID" value="ENSACLG00000036348.1"/>
</dbReference>
<dbReference type="Pfam" id="PF05699">
    <property type="entry name" value="Dimer_Tnp_hAT"/>
    <property type="match status" value="1"/>
</dbReference>
<dbReference type="AlphaFoldDB" id="A0AAX7UQC1"/>
<reference evidence="2" key="3">
    <citation type="submission" date="2025-08" db="UniProtKB">
        <authorList>
            <consortium name="Ensembl"/>
        </authorList>
    </citation>
    <scope>IDENTIFICATION</scope>
</reference>
<evidence type="ECO:0000259" key="1">
    <source>
        <dbReference type="Pfam" id="PF05699"/>
    </source>
</evidence>
<feature type="domain" description="HAT C-terminal dimerisation" evidence="1">
    <location>
        <begin position="464"/>
        <end position="531"/>
    </location>
</feature>
<reference evidence="2 3" key="1">
    <citation type="submission" date="2018-05" db="EMBL/GenBank/DDBJ databases">
        <authorList>
            <person name="Datahose"/>
        </authorList>
    </citation>
    <scope>NUCLEOTIDE SEQUENCE</scope>
</reference>
<dbReference type="InterPro" id="IPR012337">
    <property type="entry name" value="RNaseH-like_sf"/>
</dbReference>
<dbReference type="SUPFAM" id="SSF140996">
    <property type="entry name" value="Hermes dimerisation domain"/>
    <property type="match status" value="1"/>
</dbReference>
<accession>A0AAX7UQC1</accession>